<reference evidence="14 15" key="1">
    <citation type="submission" date="2020-06" db="EMBL/GenBank/DDBJ databases">
        <title>Pseudomonas eucalypticola sp. nov., an endophyte of Eucalyptus dunnii leaves with biocontrol ability of eucalyptus leaf blight.</title>
        <authorList>
            <person name="Liu Y."/>
            <person name="Song Z."/>
            <person name="Zeng H."/>
            <person name="Lu M."/>
            <person name="Wang X."/>
            <person name="Lian X."/>
            <person name="Zhang Q."/>
        </authorList>
    </citation>
    <scope>NUCLEOTIDE SEQUENCE [LARGE SCALE GENOMIC DNA]</scope>
    <source>
        <strain evidence="14 15">NP-1</strain>
    </source>
</reference>
<feature type="compositionally biased region" description="Basic and acidic residues" evidence="10">
    <location>
        <begin position="250"/>
        <end position="259"/>
    </location>
</feature>
<dbReference type="PROSITE" id="PS52016">
    <property type="entry name" value="TONB_DEPENDENT_REC_3"/>
    <property type="match status" value="1"/>
</dbReference>
<feature type="region of interest" description="Disordered" evidence="10">
    <location>
        <begin position="46"/>
        <end position="67"/>
    </location>
</feature>
<keyword evidence="11" id="KW-0732">Signal</keyword>
<dbReference type="InterPro" id="IPR039426">
    <property type="entry name" value="TonB-dep_rcpt-like"/>
</dbReference>
<feature type="region of interest" description="Disordered" evidence="10">
    <location>
        <begin position="235"/>
        <end position="259"/>
    </location>
</feature>
<feature type="signal peptide" evidence="11">
    <location>
        <begin position="1"/>
        <end position="29"/>
    </location>
</feature>
<evidence type="ECO:0000256" key="5">
    <source>
        <dbReference type="ARBA" id="ARBA00023077"/>
    </source>
</evidence>
<protein>
    <submittedName>
        <fullName evidence="14">TonB-dependent receptor</fullName>
    </submittedName>
</protein>
<dbReference type="Pfam" id="PF07715">
    <property type="entry name" value="Plug"/>
    <property type="match status" value="1"/>
</dbReference>
<dbReference type="KEGG" id="pez:HWQ56_13805"/>
<comment type="similarity">
    <text evidence="8 9">Belongs to the TonB-dependent receptor family.</text>
</comment>
<keyword evidence="5 9" id="KW-0798">TonB box</keyword>
<feature type="domain" description="TonB-dependent receptor plug" evidence="13">
    <location>
        <begin position="54"/>
        <end position="173"/>
    </location>
</feature>
<comment type="subcellular location">
    <subcellularLocation>
        <location evidence="1 8">Cell outer membrane</location>
        <topology evidence="1 8">Multi-pass membrane protein</topology>
    </subcellularLocation>
</comment>
<evidence type="ECO:0000256" key="7">
    <source>
        <dbReference type="ARBA" id="ARBA00023237"/>
    </source>
</evidence>
<dbReference type="InterPro" id="IPR012910">
    <property type="entry name" value="Plug_dom"/>
</dbReference>
<keyword evidence="7 8" id="KW-0998">Cell outer membrane</keyword>
<evidence type="ECO:0000256" key="4">
    <source>
        <dbReference type="ARBA" id="ARBA00022692"/>
    </source>
</evidence>
<keyword evidence="2 8" id="KW-0813">Transport</keyword>
<evidence type="ECO:0000256" key="8">
    <source>
        <dbReference type="PROSITE-ProRule" id="PRU01360"/>
    </source>
</evidence>
<evidence type="ECO:0000259" key="13">
    <source>
        <dbReference type="Pfam" id="PF07715"/>
    </source>
</evidence>
<evidence type="ECO:0000256" key="1">
    <source>
        <dbReference type="ARBA" id="ARBA00004571"/>
    </source>
</evidence>
<accession>A0A7D5H0L7</accession>
<evidence type="ECO:0000256" key="6">
    <source>
        <dbReference type="ARBA" id="ARBA00023136"/>
    </source>
</evidence>
<dbReference type="PANTHER" id="PTHR47234">
    <property type="match status" value="1"/>
</dbReference>
<dbReference type="Gene3D" id="2.170.130.10">
    <property type="entry name" value="TonB-dependent receptor, plug domain"/>
    <property type="match status" value="1"/>
</dbReference>
<evidence type="ECO:0000256" key="10">
    <source>
        <dbReference type="SAM" id="MobiDB-lite"/>
    </source>
</evidence>
<organism evidence="14 15">
    <name type="scientific">Pseudomonas eucalypticola</name>
    <dbReference type="NCBI Taxonomy" id="2599595"/>
    <lineage>
        <taxon>Bacteria</taxon>
        <taxon>Pseudomonadati</taxon>
        <taxon>Pseudomonadota</taxon>
        <taxon>Gammaproteobacteria</taxon>
        <taxon>Pseudomonadales</taxon>
        <taxon>Pseudomonadaceae</taxon>
        <taxon>Pseudomonas</taxon>
    </lineage>
</organism>
<evidence type="ECO:0000256" key="11">
    <source>
        <dbReference type="SAM" id="SignalP"/>
    </source>
</evidence>
<dbReference type="InterPro" id="IPR037066">
    <property type="entry name" value="Plug_dom_sf"/>
</dbReference>
<feature type="compositionally biased region" description="Polar residues" evidence="10">
    <location>
        <begin position="46"/>
        <end position="57"/>
    </location>
</feature>
<dbReference type="Pfam" id="PF00593">
    <property type="entry name" value="TonB_dep_Rec_b-barrel"/>
    <property type="match status" value="1"/>
</dbReference>
<dbReference type="PANTHER" id="PTHR47234:SF3">
    <property type="entry name" value="SECRETIN_TONB SHORT N-TERMINAL DOMAIN-CONTAINING PROTEIN"/>
    <property type="match status" value="1"/>
</dbReference>
<evidence type="ECO:0000256" key="9">
    <source>
        <dbReference type="RuleBase" id="RU003357"/>
    </source>
</evidence>
<evidence type="ECO:0000256" key="2">
    <source>
        <dbReference type="ARBA" id="ARBA00022448"/>
    </source>
</evidence>
<feature type="domain" description="TonB-dependent receptor-like beta-barrel" evidence="12">
    <location>
        <begin position="289"/>
        <end position="777"/>
    </location>
</feature>
<keyword evidence="14" id="KW-0675">Receptor</keyword>
<dbReference type="InterPro" id="IPR000531">
    <property type="entry name" value="Beta-barrel_TonB"/>
</dbReference>
<proteinExistence type="inferred from homology"/>
<dbReference type="SUPFAM" id="SSF56935">
    <property type="entry name" value="Porins"/>
    <property type="match status" value="1"/>
</dbReference>
<feature type="chain" id="PRO_5028888575" evidence="11">
    <location>
        <begin position="30"/>
        <end position="819"/>
    </location>
</feature>
<name>A0A7D5H0L7_9PSED</name>
<keyword evidence="15" id="KW-1185">Reference proteome</keyword>
<dbReference type="Proteomes" id="UP000509568">
    <property type="component" value="Chromosome"/>
</dbReference>
<dbReference type="EMBL" id="CP056030">
    <property type="protein sequence ID" value="QKZ04805.1"/>
    <property type="molecule type" value="Genomic_DNA"/>
</dbReference>
<evidence type="ECO:0000313" key="14">
    <source>
        <dbReference type="EMBL" id="QKZ04805.1"/>
    </source>
</evidence>
<keyword evidence="4 8" id="KW-0812">Transmembrane</keyword>
<keyword evidence="6 8" id="KW-0472">Membrane</keyword>
<dbReference type="Gene3D" id="2.40.170.20">
    <property type="entry name" value="TonB-dependent receptor, beta-barrel domain"/>
    <property type="match status" value="1"/>
</dbReference>
<dbReference type="RefSeq" id="WP_158153660.1">
    <property type="nucleotide sequence ID" value="NZ_CP056030.1"/>
</dbReference>
<keyword evidence="3 8" id="KW-1134">Transmembrane beta strand</keyword>
<evidence type="ECO:0000313" key="15">
    <source>
        <dbReference type="Proteomes" id="UP000509568"/>
    </source>
</evidence>
<dbReference type="AlphaFoldDB" id="A0A7D5H0L7"/>
<dbReference type="GO" id="GO:0009279">
    <property type="term" value="C:cell outer membrane"/>
    <property type="evidence" value="ECO:0007669"/>
    <property type="project" value="UniProtKB-SubCell"/>
</dbReference>
<dbReference type="CDD" id="cd01347">
    <property type="entry name" value="ligand_gated_channel"/>
    <property type="match status" value="1"/>
</dbReference>
<evidence type="ECO:0000256" key="3">
    <source>
        <dbReference type="ARBA" id="ARBA00022452"/>
    </source>
</evidence>
<dbReference type="InterPro" id="IPR036942">
    <property type="entry name" value="Beta-barrel_TonB_sf"/>
</dbReference>
<evidence type="ECO:0000259" key="12">
    <source>
        <dbReference type="Pfam" id="PF00593"/>
    </source>
</evidence>
<sequence>MTPYSSRLTLRFAPLLLAGYALQPMFAAADTNSDDTLGTVIVTGSRGSESRTVTSSPAPIDVISGQQLEKTGSGSLRGALQKALPSFSQRPSGSSNDSIARPYSLRGLNGSNVLVLVNGKRRHNSAVINLDSTAAYGTNPVDLDMIPVSAVDHIEVLRDGASAQYGSDAIAGVINIILKQQDHGGSVSTSYGEYYERGDGGTLRQTYNQGAALPNDGFINFSLDAKSQQTAVRSRDATGSFYYKQPDGSADPRDATADRKVQENGLPKVKDIKVAYNAELPLDDVTLYSFSTYSHRDARGGQNYRRPNSTNIIPQIYPDGTAPFYTLVEDDYQAATGAKGQALGWDWDLSSTFGRDDAQSGADKTLNASLGPSSPTHFDTYSSTFDQWTNNLDVTRAFDVGLSKPAQVSWGLEHRHERYKTESDNPLSYINGGYIYPSGPLAGQPAAVGAQGAITLTPEDAGQASRNSYASYLDVGFNPFEKLYVGAAGRFEGYDDGSGTTTSGKLSLRYDLTPTFALRGTVSNGFRAPSLSQSVYAQTSNQYTSVNGVSQFVEAKTARVDSALARALGAEDLKPEKSQNISLGFTWQPIQAASVTLDAYQIKIDDRIALTGFLSGAGVNQILVANGYKPGYQVKYFTNAADTTTRGLDLVTDYKVDYGAYGSVKYGVAFNWNKTQIDSIKSTPAALTAAGSNLALFDRVAQGYLTVANPKTKLILSGVWDIGQFTVTGAVTRYDKVTARDTNPQYDVTYGAKWLTDLEVAYAVTKDLSLAVGANNLFDVRADNNAYPQGDVNGFPKFGSISPFDPYGGFWYTRLTYNF</sequence>
<gene>
    <name evidence="14" type="ORF">HWQ56_13805</name>
</gene>